<feature type="region of interest" description="Disordered" evidence="1">
    <location>
        <begin position="89"/>
        <end position="113"/>
    </location>
</feature>
<evidence type="ECO:0000313" key="2">
    <source>
        <dbReference type="EMBL" id="CUF30155.1"/>
    </source>
</evidence>
<evidence type="ECO:0000256" key="1">
    <source>
        <dbReference type="SAM" id="MobiDB-lite"/>
    </source>
</evidence>
<dbReference type="VEuPathDB" id="TriTrypDB:BSAL_61160"/>
<sequence length="113" mass="12690">MASVAERSGMDLVHVSGLRPDERRLARHLEAVRTSWVAAPADDVPDVDTPRSEYDGYLPPPNENADYNDTNTDTSSTPRAALHSALILRRSRVSPRHSKAGRHWRHENEPISR</sequence>
<feature type="region of interest" description="Disordered" evidence="1">
    <location>
        <begin position="39"/>
        <end position="77"/>
    </location>
</feature>
<gene>
    <name evidence="2" type="ORF">BSAL_61160</name>
</gene>
<feature type="compositionally biased region" description="Low complexity" evidence="1">
    <location>
        <begin position="68"/>
        <end position="77"/>
    </location>
</feature>
<proteinExistence type="predicted"/>
<protein>
    <submittedName>
        <fullName evidence="2">Uncharacterized protein</fullName>
    </submittedName>
</protein>
<dbReference type="AlphaFoldDB" id="A0A0S4ILQ2"/>
<accession>A0A0S4ILQ2</accession>
<evidence type="ECO:0000313" key="3">
    <source>
        <dbReference type="Proteomes" id="UP000051952"/>
    </source>
</evidence>
<dbReference type="EMBL" id="CYKH01000292">
    <property type="protein sequence ID" value="CUF30155.1"/>
    <property type="molecule type" value="Genomic_DNA"/>
</dbReference>
<dbReference type="Proteomes" id="UP000051952">
    <property type="component" value="Unassembled WGS sequence"/>
</dbReference>
<feature type="compositionally biased region" description="Basic residues" evidence="1">
    <location>
        <begin position="89"/>
        <end position="105"/>
    </location>
</feature>
<organism evidence="2 3">
    <name type="scientific">Bodo saltans</name>
    <name type="common">Flagellated protozoan</name>
    <dbReference type="NCBI Taxonomy" id="75058"/>
    <lineage>
        <taxon>Eukaryota</taxon>
        <taxon>Discoba</taxon>
        <taxon>Euglenozoa</taxon>
        <taxon>Kinetoplastea</taxon>
        <taxon>Metakinetoplastina</taxon>
        <taxon>Eubodonida</taxon>
        <taxon>Bodonidae</taxon>
        <taxon>Bodo</taxon>
    </lineage>
</organism>
<reference evidence="3" key="1">
    <citation type="submission" date="2015-09" db="EMBL/GenBank/DDBJ databases">
        <authorList>
            <consortium name="Pathogen Informatics"/>
        </authorList>
    </citation>
    <scope>NUCLEOTIDE SEQUENCE [LARGE SCALE GENOMIC DNA]</scope>
    <source>
        <strain evidence="3">Lake Konstanz</strain>
    </source>
</reference>
<keyword evidence="3" id="KW-1185">Reference proteome</keyword>
<name>A0A0S4ILQ2_BODSA</name>